<dbReference type="Pfam" id="PF08241">
    <property type="entry name" value="Methyltransf_11"/>
    <property type="match status" value="1"/>
</dbReference>
<dbReference type="PANTHER" id="PTHR42912:SF80">
    <property type="entry name" value="METHYLTRANSFERASE DOMAIN-CONTAINING PROTEIN"/>
    <property type="match status" value="1"/>
</dbReference>
<dbReference type="InterPro" id="IPR013216">
    <property type="entry name" value="Methyltransf_11"/>
</dbReference>
<feature type="domain" description="Methyltransferase type 11" evidence="1">
    <location>
        <begin position="42"/>
        <end position="127"/>
    </location>
</feature>
<dbReference type="GO" id="GO:0008757">
    <property type="term" value="F:S-adenosylmethionine-dependent methyltransferase activity"/>
    <property type="evidence" value="ECO:0007669"/>
    <property type="project" value="InterPro"/>
</dbReference>
<evidence type="ECO:0000259" key="1">
    <source>
        <dbReference type="Pfam" id="PF08241"/>
    </source>
</evidence>
<reference evidence="2" key="1">
    <citation type="journal article" date="2020" name="mSystems">
        <title>Genome- and Community-Level Interaction Insights into Carbon Utilization and Element Cycling Functions of Hydrothermarchaeota in Hydrothermal Sediment.</title>
        <authorList>
            <person name="Zhou Z."/>
            <person name="Liu Y."/>
            <person name="Xu W."/>
            <person name="Pan J."/>
            <person name="Luo Z.H."/>
            <person name="Li M."/>
        </authorList>
    </citation>
    <scope>NUCLEOTIDE SEQUENCE [LARGE SCALE GENOMIC DNA]</scope>
    <source>
        <strain evidence="2">SpSt-132</strain>
    </source>
</reference>
<dbReference type="SUPFAM" id="SSF53335">
    <property type="entry name" value="S-adenosyl-L-methionine-dependent methyltransferases"/>
    <property type="match status" value="1"/>
</dbReference>
<protein>
    <submittedName>
        <fullName evidence="2">Class I SAM-dependent methyltransferase</fullName>
    </submittedName>
</protein>
<dbReference type="InterPro" id="IPR029063">
    <property type="entry name" value="SAM-dependent_MTases_sf"/>
</dbReference>
<proteinExistence type="predicted"/>
<keyword evidence="2" id="KW-0489">Methyltransferase</keyword>
<dbReference type="PANTHER" id="PTHR42912">
    <property type="entry name" value="METHYLTRANSFERASE"/>
    <property type="match status" value="1"/>
</dbReference>
<dbReference type="GO" id="GO:0032259">
    <property type="term" value="P:methylation"/>
    <property type="evidence" value="ECO:0007669"/>
    <property type="project" value="UniProtKB-KW"/>
</dbReference>
<sequence>MKVFDLYAERYDLWYDLPFGSSVFALEVECLKRCGPVEGPSLEVGVGSGRFAKALNVDVGVDTSLELLKIARSRGLKVLMARAEELPFKYQSFKSIFMIVSLCFFEDPLKALRSARRVIREDGKLFLGLVLSESPWAKFYMRKAKEGHPLYSRAKFYSFSEVSNMLKEAGFELKEVFSTLFEEPQDQRPVKNREISKGFHPEGGFFCMVAEAIKA</sequence>
<keyword evidence="2" id="KW-0808">Transferase</keyword>
<comment type="caution">
    <text evidence="2">The sequence shown here is derived from an EMBL/GenBank/DDBJ whole genome shotgun (WGS) entry which is preliminary data.</text>
</comment>
<evidence type="ECO:0000313" key="2">
    <source>
        <dbReference type="EMBL" id="HEW45715.1"/>
    </source>
</evidence>
<dbReference type="Gene3D" id="3.40.50.150">
    <property type="entry name" value="Vaccinia Virus protein VP39"/>
    <property type="match status" value="1"/>
</dbReference>
<gene>
    <name evidence="2" type="ORF">ENO47_03470</name>
</gene>
<organism evidence="2">
    <name type="scientific">Hydrogenobacter sp</name>
    <dbReference type="NCBI Taxonomy" id="2152829"/>
    <lineage>
        <taxon>Bacteria</taxon>
        <taxon>Pseudomonadati</taxon>
        <taxon>Aquificota</taxon>
        <taxon>Aquificia</taxon>
        <taxon>Aquificales</taxon>
        <taxon>Aquificaceae</taxon>
        <taxon>Hydrogenobacter</taxon>
    </lineage>
</organism>
<dbReference type="AlphaFoldDB" id="A0A7C2VFH1"/>
<dbReference type="EMBL" id="DSFP01000032">
    <property type="protein sequence ID" value="HEW45715.1"/>
    <property type="molecule type" value="Genomic_DNA"/>
</dbReference>
<name>A0A7C2VFH1_9AQUI</name>
<dbReference type="CDD" id="cd02440">
    <property type="entry name" value="AdoMet_MTases"/>
    <property type="match status" value="1"/>
</dbReference>
<dbReference type="InterPro" id="IPR050508">
    <property type="entry name" value="Methyltransf_Superfamily"/>
</dbReference>
<accession>A0A7C2VFH1</accession>